<dbReference type="Proteomes" id="UP000054995">
    <property type="component" value="Unassembled WGS sequence"/>
</dbReference>
<evidence type="ECO:0000256" key="1">
    <source>
        <dbReference type="SAM" id="MobiDB-lite"/>
    </source>
</evidence>
<organism evidence="2 3">
    <name type="scientific">Trichinella pseudospiralis</name>
    <name type="common">Parasitic roundworm</name>
    <dbReference type="NCBI Taxonomy" id="6337"/>
    <lineage>
        <taxon>Eukaryota</taxon>
        <taxon>Metazoa</taxon>
        <taxon>Ecdysozoa</taxon>
        <taxon>Nematoda</taxon>
        <taxon>Enoplea</taxon>
        <taxon>Dorylaimia</taxon>
        <taxon>Trichinellida</taxon>
        <taxon>Trichinellidae</taxon>
        <taxon>Trichinella</taxon>
    </lineage>
</organism>
<sequence>MDEKLTDNLDQQLEEASSSKDTISLEQMPSNQKITAGDDETTNKTKFSLPIHNPSDSDKMAAALNLLYMYVHFYQHMTCLLKLYLKLLKDIYFNSALKAATPRILNNAKHVCKFAQIFIKKASDRLQENYQKKMVKNGYQSEMPDLIEIEQS</sequence>
<feature type="compositionally biased region" description="Polar residues" evidence="1">
    <location>
        <begin position="8"/>
        <end position="34"/>
    </location>
</feature>
<feature type="region of interest" description="Disordered" evidence="1">
    <location>
        <begin position="1"/>
        <end position="41"/>
    </location>
</feature>
<reference evidence="2 3" key="1">
    <citation type="submission" date="2015-01" db="EMBL/GenBank/DDBJ databases">
        <title>Evolution of Trichinella species and genotypes.</title>
        <authorList>
            <person name="Korhonen P.K."/>
            <person name="Edoardo P."/>
            <person name="Giuseppe L.R."/>
            <person name="Gasser R.B."/>
        </authorList>
    </citation>
    <scope>NUCLEOTIDE SEQUENCE [LARGE SCALE GENOMIC DNA]</scope>
    <source>
        <strain evidence="2">ISS470</strain>
    </source>
</reference>
<accession>A0A0V1G560</accession>
<evidence type="ECO:0000313" key="2">
    <source>
        <dbReference type="EMBL" id="KRY93408.1"/>
    </source>
</evidence>
<name>A0A0V1G560_TRIPS</name>
<protein>
    <submittedName>
        <fullName evidence="2">Uncharacterized protein</fullName>
    </submittedName>
</protein>
<comment type="caution">
    <text evidence="2">The sequence shown here is derived from an EMBL/GenBank/DDBJ whole genome shotgun (WGS) entry which is preliminary data.</text>
</comment>
<gene>
    <name evidence="2" type="ORF">T4D_9923</name>
</gene>
<dbReference type="EMBL" id="JYDT01000002">
    <property type="protein sequence ID" value="KRY93408.1"/>
    <property type="molecule type" value="Genomic_DNA"/>
</dbReference>
<dbReference type="AlphaFoldDB" id="A0A0V1G560"/>
<proteinExistence type="predicted"/>
<evidence type="ECO:0000313" key="3">
    <source>
        <dbReference type="Proteomes" id="UP000054995"/>
    </source>
</evidence>
<keyword evidence="3" id="KW-1185">Reference proteome</keyword>
<dbReference type="OrthoDB" id="5918778at2759"/>